<reference evidence="2" key="1">
    <citation type="submission" date="2016-10" db="EMBL/GenBank/DDBJ databases">
        <authorList>
            <person name="Varghese N."/>
            <person name="Submissions S."/>
        </authorList>
    </citation>
    <scope>NUCLEOTIDE SEQUENCE [LARGE SCALE GENOMIC DNA]</scope>
    <source>
        <strain evidence="2">BL9</strain>
    </source>
</reference>
<protein>
    <submittedName>
        <fullName evidence="1">Uncharacterized protein</fullName>
    </submittedName>
</protein>
<dbReference type="Proteomes" id="UP000198538">
    <property type="component" value="Unassembled WGS sequence"/>
</dbReference>
<organism evidence="1 2">
    <name type="scientific">Paenibacillus polysaccharolyticus</name>
    <dbReference type="NCBI Taxonomy" id="582692"/>
    <lineage>
        <taxon>Bacteria</taxon>
        <taxon>Bacillati</taxon>
        <taxon>Bacillota</taxon>
        <taxon>Bacilli</taxon>
        <taxon>Bacillales</taxon>
        <taxon>Paenibacillaceae</taxon>
        <taxon>Paenibacillus</taxon>
    </lineage>
</organism>
<gene>
    <name evidence="1" type="ORF">SAMN05720606_109156</name>
</gene>
<dbReference type="AlphaFoldDB" id="A0A1G5IU94"/>
<proteinExistence type="predicted"/>
<evidence type="ECO:0000313" key="2">
    <source>
        <dbReference type="Proteomes" id="UP000198538"/>
    </source>
</evidence>
<evidence type="ECO:0000313" key="1">
    <source>
        <dbReference type="EMBL" id="SCY79301.1"/>
    </source>
</evidence>
<keyword evidence="2" id="KW-1185">Reference proteome</keyword>
<dbReference type="EMBL" id="FMVM01000009">
    <property type="protein sequence ID" value="SCY79301.1"/>
    <property type="molecule type" value="Genomic_DNA"/>
</dbReference>
<accession>A0A1G5IU94</accession>
<sequence>MSKQLNMCIIKRRKPLGGFLNDYSGETGFDG</sequence>
<name>A0A1G5IU94_9BACL</name>